<evidence type="ECO:0000313" key="2">
    <source>
        <dbReference type="Proteomes" id="UP000008909"/>
    </source>
</evidence>
<accession>G7YP73</accession>
<dbReference type="AlphaFoldDB" id="G7YP73"/>
<keyword evidence="2" id="KW-1185">Reference proteome</keyword>
<name>G7YP73_CLOSI</name>
<organism evidence="1 2">
    <name type="scientific">Clonorchis sinensis</name>
    <name type="common">Chinese liver fluke</name>
    <dbReference type="NCBI Taxonomy" id="79923"/>
    <lineage>
        <taxon>Eukaryota</taxon>
        <taxon>Metazoa</taxon>
        <taxon>Spiralia</taxon>
        <taxon>Lophotrochozoa</taxon>
        <taxon>Platyhelminthes</taxon>
        <taxon>Trematoda</taxon>
        <taxon>Digenea</taxon>
        <taxon>Opisthorchiida</taxon>
        <taxon>Opisthorchiata</taxon>
        <taxon>Opisthorchiidae</taxon>
        <taxon>Clonorchis</taxon>
    </lineage>
</organism>
<evidence type="ECO:0000313" key="1">
    <source>
        <dbReference type="EMBL" id="GAA54754.1"/>
    </source>
</evidence>
<sequence length="201" mass="23638">MNASCRLTKSWQFHIKHCLKYRKQGFNYMSCWITHDASSARHNRVARELAKRLRRLGYTVVEELRAPSSTSFIKPDLITVRERRAAVIDVNVVLDGRGVTVWNEKRQRRQMTVCVQADCEVWWTQNAKEMEEAQKSGNARRLFQLIRATGPRKPPVSETIKDRNGVNISNKEERLEQWAEYLEQQYFEQNQLALIWSPQMA</sequence>
<keyword evidence="1" id="KW-0067">ATP-binding</keyword>
<protein>
    <submittedName>
        <fullName evidence="1">ATP-binding cassette transporter</fullName>
    </submittedName>
</protein>
<reference key="2">
    <citation type="submission" date="2011-10" db="EMBL/GenBank/DDBJ databases">
        <title>The genome and transcriptome sequence of Clonorchis sinensis provide insights into the carcinogenic liver fluke.</title>
        <authorList>
            <person name="Wang X."/>
            <person name="Huang Y."/>
            <person name="Chen W."/>
            <person name="Liu H."/>
            <person name="Guo L."/>
            <person name="Chen Y."/>
            <person name="Luo F."/>
            <person name="Zhou W."/>
            <person name="Sun J."/>
            <person name="Mao Q."/>
            <person name="Liang P."/>
            <person name="Zhou C."/>
            <person name="Tian Y."/>
            <person name="Men J."/>
            <person name="Lv X."/>
            <person name="Huang L."/>
            <person name="Zhou J."/>
            <person name="Hu Y."/>
            <person name="Li R."/>
            <person name="Zhang F."/>
            <person name="Lei H."/>
            <person name="Li X."/>
            <person name="Hu X."/>
            <person name="Liang C."/>
            <person name="Xu J."/>
            <person name="Wu Z."/>
            <person name="Yu X."/>
        </authorList>
    </citation>
    <scope>NUCLEOTIDE SEQUENCE</scope>
    <source>
        <strain>Henan</strain>
    </source>
</reference>
<keyword evidence="1" id="KW-0547">Nucleotide-binding</keyword>
<reference evidence="1" key="1">
    <citation type="journal article" date="2011" name="Genome Biol.">
        <title>The draft genome of the carcinogenic human liver fluke Clonorchis sinensis.</title>
        <authorList>
            <person name="Wang X."/>
            <person name="Chen W."/>
            <person name="Huang Y."/>
            <person name="Sun J."/>
            <person name="Men J."/>
            <person name="Liu H."/>
            <person name="Luo F."/>
            <person name="Guo L."/>
            <person name="Lv X."/>
            <person name="Deng C."/>
            <person name="Zhou C."/>
            <person name="Fan Y."/>
            <person name="Li X."/>
            <person name="Huang L."/>
            <person name="Hu Y."/>
            <person name="Liang C."/>
            <person name="Hu X."/>
            <person name="Xu J."/>
            <person name="Yu X."/>
        </authorList>
    </citation>
    <scope>NUCLEOTIDE SEQUENCE [LARGE SCALE GENOMIC DNA]</scope>
    <source>
        <strain evidence="1">Henan</strain>
    </source>
</reference>
<proteinExistence type="predicted"/>
<dbReference type="Proteomes" id="UP000008909">
    <property type="component" value="Unassembled WGS sequence"/>
</dbReference>
<gene>
    <name evidence="1" type="ORF">CLF_105356</name>
</gene>
<dbReference type="GO" id="GO:0005524">
    <property type="term" value="F:ATP binding"/>
    <property type="evidence" value="ECO:0007669"/>
    <property type="project" value="UniProtKB-KW"/>
</dbReference>
<dbReference type="EMBL" id="DF143920">
    <property type="protein sequence ID" value="GAA54754.1"/>
    <property type="molecule type" value="Genomic_DNA"/>
</dbReference>